<dbReference type="Gene3D" id="3.20.20.70">
    <property type="entry name" value="Aldolase class I"/>
    <property type="match status" value="1"/>
</dbReference>
<dbReference type="PANTHER" id="PTHR10578">
    <property type="entry name" value="S -2-HYDROXY-ACID OXIDASE-RELATED"/>
    <property type="match status" value="1"/>
</dbReference>
<evidence type="ECO:0000256" key="5">
    <source>
        <dbReference type="ARBA" id="ARBA00024042"/>
    </source>
</evidence>
<dbReference type="PIRSF" id="PIRSF000138">
    <property type="entry name" value="Al-hdrx_acd_dh"/>
    <property type="match status" value="1"/>
</dbReference>
<feature type="domain" description="FMN hydroxy acid dehydrogenase" evidence="6">
    <location>
        <begin position="1"/>
        <end position="378"/>
    </location>
</feature>
<dbReference type="RefSeq" id="WP_379565945.1">
    <property type="nucleotide sequence ID" value="NZ_JBHSQK010000021.1"/>
</dbReference>
<keyword evidence="4 7" id="KW-0560">Oxidoreductase</keyword>
<comment type="caution">
    <text evidence="7">The sequence shown here is derived from an EMBL/GenBank/DDBJ whole genome shotgun (WGS) entry which is preliminary data.</text>
</comment>
<evidence type="ECO:0000259" key="6">
    <source>
        <dbReference type="PROSITE" id="PS51349"/>
    </source>
</evidence>
<dbReference type="EC" id="1.-.-.-" evidence="7"/>
<dbReference type="CDD" id="cd02809">
    <property type="entry name" value="alpha_hydroxyacid_oxid_FMN"/>
    <property type="match status" value="1"/>
</dbReference>
<dbReference type="PROSITE" id="PS51349">
    <property type="entry name" value="FMN_HYDROXY_ACID_DH_2"/>
    <property type="match status" value="1"/>
</dbReference>
<comment type="similarity">
    <text evidence="5">Belongs to the FMN-dependent alpha-hydroxy acid dehydrogenase family.</text>
</comment>
<dbReference type="Pfam" id="PF01070">
    <property type="entry name" value="FMN_dh"/>
    <property type="match status" value="1"/>
</dbReference>
<dbReference type="InterPro" id="IPR013785">
    <property type="entry name" value="Aldolase_TIM"/>
</dbReference>
<keyword evidence="8" id="KW-1185">Reference proteome</keyword>
<dbReference type="InterPro" id="IPR037396">
    <property type="entry name" value="FMN_HAD"/>
</dbReference>
<sequence length="390" mass="41749">MRTTRAHSVEDLRRAARRRMPRAVFDVVDGGAGDEHTLRWNREAFERIPLRPKALVDVAHVDTTTTVLGDRVSMPLLLAPCSFARMCHSDAEPAVARAAGRAGTVYVVPGGSGERPEVVIRSAGGPLWYQLYLKPDQAMNDELVERVAAAGYRTLCVTIDTPIKPYREKDLRNGVTLPVSPSPRLALAGLAHPRWSRDFLFGTGGAGLDLFAARRAYTNFTDAIMHSRSVTAGEIRRLRDRWQGPLVVKGVLRGDEVAEMADLGVDGVVVSNHGGRNLDGAPATIDVLAEVVDAAAGRLDVLLDSGVRRGTDVVRALALGAKAVLVGRPYMFALAAGGEAGVDRVLELLHNEIVRAMSLVGVTTVKEIDRSLVGPAPATARPADVRGGTA</sequence>
<protein>
    <submittedName>
        <fullName evidence="7">Alpha-hydroxy acid oxidase</fullName>
        <ecNumber evidence="7">1.-.-.-</ecNumber>
    </submittedName>
</protein>
<dbReference type="InterPro" id="IPR000262">
    <property type="entry name" value="FMN-dep_DH"/>
</dbReference>
<dbReference type="Proteomes" id="UP001596119">
    <property type="component" value="Unassembled WGS sequence"/>
</dbReference>
<proteinExistence type="inferred from homology"/>
<organism evidence="7 8">
    <name type="scientific">Pseudonocardia lutea</name>
    <dbReference type="NCBI Taxonomy" id="2172015"/>
    <lineage>
        <taxon>Bacteria</taxon>
        <taxon>Bacillati</taxon>
        <taxon>Actinomycetota</taxon>
        <taxon>Actinomycetes</taxon>
        <taxon>Pseudonocardiales</taxon>
        <taxon>Pseudonocardiaceae</taxon>
        <taxon>Pseudonocardia</taxon>
    </lineage>
</organism>
<evidence type="ECO:0000256" key="4">
    <source>
        <dbReference type="ARBA" id="ARBA00023002"/>
    </source>
</evidence>
<name>A0ABW1I6Z9_9PSEU</name>
<comment type="cofactor">
    <cofactor evidence="1">
        <name>FMN</name>
        <dbReference type="ChEBI" id="CHEBI:58210"/>
    </cofactor>
</comment>
<keyword evidence="2" id="KW-0285">Flavoprotein</keyword>
<dbReference type="GO" id="GO:0016491">
    <property type="term" value="F:oxidoreductase activity"/>
    <property type="evidence" value="ECO:0007669"/>
    <property type="project" value="UniProtKB-KW"/>
</dbReference>
<dbReference type="EMBL" id="JBHSQK010000021">
    <property type="protein sequence ID" value="MFC5948870.1"/>
    <property type="molecule type" value="Genomic_DNA"/>
</dbReference>
<dbReference type="InterPro" id="IPR012133">
    <property type="entry name" value="Alpha-hydoxy_acid_DH_FMN"/>
</dbReference>
<evidence type="ECO:0000313" key="8">
    <source>
        <dbReference type="Proteomes" id="UP001596119"/>
    </source>
</evidence>
<evidence type="ECO:0000256" key="3">
    <source>
        <dbReference type="ARBA" id="ARBA00022643"/>
    </source>
</evidence>
<accession>A0ABW1I6Z9</accession>
<evidence type="ECO:0000256" key="2">
    <source>
        <dbReference type="ARBA" id="ARBA00022630"/>
    </source>
</evidence>
<dbReference type="SUPFAM" id="SSF51395">
    <property type="entry name" value="FMN-linked oxidoreductases"/>
    <property type="match status" value="1"/>
</dbReference>
<dbReference type="PANTHER" id="PTHR10578:SF107">
    <property type="entry name" value="2-HYDROXYACID OXIDASE 1"/>
    <property type="match status" value="1"/>
</dbReference>
<reference evidence="8" key="1">
    <citation type="journal article" date="2019" name="Int. J. Syst. Evol. Microbiol.">
        <title>The Global Catalogue of Microorganisms (GCM) 10K type strain sequencing project: providing services to taxonomists for standard genome sequencing and annotation.</title>
        <authorList>
            <consortium name="The Broad Institute Genomics Platform"/>
            <consortium name="The Broad Institute Genome Sequencing Center for Infectious Disease"/>
            <person name="Wu L."/>
            <person name="Ma J."/>
        </authorList>
    </citation>
    <scope>NUCLEOTIDE SEQUENCE [LARGE SCALE GENOMIC DNA]</scope>
    <source>
        <strain evidence="8">CGMCC 4.7397</strain>
    </source>
</reference>
<evidence type="ECO:0000256" key="1">
    <source>
        <dbReference type="ARBA" id="ARBA00001917"/>
    </source>
</evidence>
<evidence type="ECO:0000313" key="7">
    <source>
        <dbReference type="EMBL" id="MFC5948870.1"/>
    </source>
</evidence>
<keyword evidence="3" id="KW-0288">FMN</keyword>
<gene>
    <name evidence="7" type="ORF">ACFQH9_11335</name>
</gene>